<evidence type="ECO:0000256" key="5">
    <source>
        <dbReference type="ARBA" id="ARBA00023136"/>
    </source>
</evidence>
<evidence type="ECO:0000256" key="2">
    <source>
        <dbReference type="ARBA" id="ARBA00022475"/>
    </source>
</evidence>
<keyword evidence="9" id="KW-1185">Reference proteome</keyword>
<comment type="caution">
    <text evidence="8">The sequence shown here is derived from an EMBL/GenBank/DDBJ whole genome shotgun (WGS) entry which is preliminary data.</text>
</comment>
<feature type="domain" description="Type II secretion system protein GspF" evidence="7">
    <location>
        <begin position="114"/>
        <end position="239"/>
    </location>
</feature>
<evidence type="ECO:0000259" key="7">
    <source>
        <dbReference type="Pfam" id="PF00482"/>
    </source>
</evidence>
<dbReference type="InterPro" id="IPR018076">
    <property type="entry name" value="T2SS_GspF_dom"/>
</dbReference>
<feature type="transmembrane region" description="Helical" evidence="6">
    <location>
        <begin position="252"/>
        <end position="272"/>
    </location>
</feature>
<name>A0A371P878_9ACTN</name>
<protein>
    <submittedName>
        <fullName evidence="8">Type II secretion system protein F</fullName>
    </submittedName>
</protein>
<keyword evidence="2" id="KW-1003">Cell membrane</keyword>
<evidence type="ECO:0000256" key="1">
    <source>
        <dbReference type="ARBA" id="ARBA00004651"/>
    </source>
</evidence>
<evidence type="ECO:0000256" key="4">
    <source>
        <dbReference type="ARBA" id="ARBA00022989"/>
    </source>
</evidence>
<dbReference type="RefSeq" id="WP_119702264.1">
    <property type="nucleotide sequence ID" value="NZ_JBHSOI010000001.1"/>
</dbReference>
<dbReference type="GO" id="GO:0005886">
    <property type="term" value="C:plasma membrane"/>
    <property type="evidence" value="ECO:0007669"/>
    <property type="project" value="UniProtKB-SubCell"/>
</dbReference>
<dbReference type="PANTHER" id="PTHR35007:SF2">
    <property type="entry name" value="PILUS ASSEMBLE PROTEIN"/>
    <property type="match status" value="1"/>
</dbReference>
<dbReference type="Proteomes" id="UP000265581">
    <property type="component" value="Unassembled WGS sequence"/>
</dbReference>
<proteinExistence type="predicted"/>
<reference evidence="8 9" key="1">
    <citation type="submission" date="2018-08" db="EMBL/GenBank/DDBJ databases">
        <title>Aeromicrobium sp. M2KJ-4, whole genome shotgun sequence.</title>
        <authorList>
            <person name="Tuo L."/>
        </authorList>
    </citation>
    <scope>NUCLEOTIDE SEQUENCE [LARGE SCALE GENOMIC DNA]</scope>
    <source>
        <strain evidence="8 9">M2KJ-4</strain>
    </source>
</reference>
<dbReference type="AlphaFoldDB" id="A0A371P878"/>
<feature type="transmembrane region" description="Helical" evidence="6">
    <location>
        <begin position="62"/>
        <end position="95"/>
    </location>
</feature>
<accession>A0A371P878</accession>
<keyword evidence="4 6" id="KW-1133">Transmembrane helix</keyword>
<gene>
    <name evidence="8" type="ORF">DX116_00290</name>
</gene>
<evidence type="ECO:0000313" key="9">
    <source>
        <dbReference type="Proteomes" id="UP000265581"/>
    </source>
</evidence>
<dbReference type="OrthoDB" id="3217742at2"/>
<organism evidence="8 9">
    <name type="scientific">Aeromicrobium endophyticum</name>
    <dbReference type="NCBI Taxonomy" id="2292704"/>
    <lineage>
        <taxon>Bacteria</taxon>
        <taxon>Bacillati</taxon>
        <taxon>Actinomycetota</taxon>
        <taxon>Actinomycetes</taxon>
        <taxon>Propionibacteriales</taxon>
        <taxon>Nocardioidaceae</taxon>
        <taxon>Aeromicrobium</taxon>
    </lineage>
</organism>
<comment type="subcellular location">
    <subcellularLocation>
        <location evidence="1">Cell membrane</location>
        <topology evidence="1">Multi-pass membrane protein</topology>
    </subcellularLocation>
</comment>
<dbReference type="EMBL" id="QUBR01000001">
    <property type="protein sequence ID" value="REK72129.1"/>
    <property type="molecule type" value="Genomic_DNA"/>
</dbReference>
<keyword evidence="3 6" id="KW-0812">Transmembrane</keyword>
<evidence type="ECO:0000256" key="3">
    <source>
        <dbReference type="ARBA" id="ARBA00022692"/>
    </source>
</evidence>
<feature type="transmembrane region" description="Helical" evidence="6">
    <location>
        <begin position="227"/>
        <end position="246"/>
    </location>
</feature>
<evidence type="ECO:0000313" key="8">
    <source>
        <dbReference type="EMBL" id="REK72129.1"/>
    </source>
</evidence>
<evidence type="ECO:0000256" key="6">
    <source>
        <dbReference type="SAM" id="Phobius"/>
    </source>
</evidence>
<keyword evidence="5 6" id="KW-0472">Membrane</keyword>
<dbReference type="Pfam" id="PF00482">
    <property type="entry name" value="T2SSF"/>
    <property type="match status" value="1"/>
</dbReference>
<dbReference type="PANTHER" id="PTHR35007">
    <property type="entry name" value="INTEGRAL MEMBRANE PROTEIN-RELATED"/>
    <property type="match status" value="1"/>
</dbReference>
<sequence length="286" mass="30379">MGALIGFLAGTGLLLVAWTFVDPHWRLERRPRQGPGRLADLLARAGVQGIAPGQLLGLCAVAFVLAAVVMTGVSGVAAIGVVFGLMAAGAPVAVLHGRAARRLREHAAVWPDAVDNLTSAVRAGLSLPEALIQLGERGPEGLRDAFAGFGRDYQASGRFHESLDLLKDRLADPVGDRVVEALRIAREVGGGDLGRMLRALSGFLREDLRTRGELESRQSWTVNGARLAVAAPWLVLLLMCLQGEVVGRFATGAGLVVLLTGAGMCVLAYRLMMWIGRLPTERRILA</sequence>